<dbReference type="CDD" id="cd17535">
    <property type="entry name" value="REC_NarL-like"/>
    <property type="match status" value="1"/>
</dbReference>
<name>A0A4S5BCS8_BIFLI</name>
<dbReference type="AlphaFoldDB" id="A0A4S5BCS8"/>
<dbReference type="RefSeq" id="WP_012578145.1">
    <property type="nucleotide sequence ID" value="NZ_CABHMO010000001.1"/>
</dbReference>
<organism evidence="5 6">
    <name type="scientific">Bifidobacterium longum subsp. infantis</name>
    <dbReference type="NCBI Taxonomy" id="1682"/>
    <lineage>
        <taxon>Bacteria</taxon>
        <taxon>Bacillati</taxon>
        <taxon>Actinomycetota</taxon>
        <taxon>Actinomycetes</taxon>
        <taxon>Bifidobacteriales</taxon>
        <taxon>Bifidobacteriaceae</taxon>
        <taxon>Bifidobacterium</taxon>
    </lineage>
</organism>
<evidence type="ECO:0000313" key="5">
    <source>
        <dbReference type="EMBL" id="THJ30014.1"/>
    </source>
</evidence>
<comment type="caution">
    <text evidence="5">The sequence shown here is derived from an EMBL/GenBank/DDBJ whole genome shotgun (WGS) entry which is preliminary data.</text>
</comment>
<protein>
    <submittedName>
        <fullName evidence="5">Response regulator transcription factor</fullName>
    </submittedName>
</protein>
<evidence type="ECO:0000256" key="3">
    <source>
        <dbReference type="PROSITE-ProRule" id="PRU00169"/>
    </source>
</evidence>
<dbReference type="InterPro" id="IPR016032">
    <property type="entry name" value="Sig_transdc_resp-reg_C-effctor"/>
</dbReference>
<proteinExistence type="predicted"/>
<dbReference type="InterPro" id="IPR000792">
    <property type="entry name" value="Tscrpt_reg_LuxR_C"/>
</dbReference>
<dbReference type="GO" id="GO:0000160">
    <property type="term" value="P:phosphorelay signal transduction system"/>
    <property type="evidence" value="ECO:0007669"/>
    <property type="project" value="InterPro"/>
</dbReference>
<gene>
    <name evidence="5" type="ORF">E6L38_03340</name>
</gene>
<dbReference type="GO" id="GO:0003677">
    <property type="term" value="F:DNA binding"/>
    <property type="evidence" value="ECO:0007669"/>
    <property type="project" value="UniProtKB-KW"/>
</dbReference>
<dbReference type="InterPro" id="IPR011006">
    <property type="entry name" value="CheY-like_superfamily"/>
</dbReference>
<keyword evidence="1 3" id="KW-0597">Phosphoprotein</keyword>
<evidence type="ECO:0000256" key="2">
    <source>
        <dbReference type="ARBA" id="ARBA00023125"/>
    </source>
</evidence>
<dbReference type="Gene3D" id="3.40.50.2300">
    <property type="match status" value="1"/>
</dbReference>
<dbReference type="InterPro" id="IPR058245">
    <property type="entry name" value="NreC/VraR/RcsB-like_REC"/>
</dbReference>
<keyword evidence="2" id="KW-0238">DNA-binding</keyword>
<dbReference type="EMBL" id="SSWL01000004">
    <property type="protein sequence ID" value="THJ30014.1"/>
    <property type="molecule type" value="Genomic_DNA"/>
</dbReference>
<dbReference type="PROSITE" id="PS50110">
    <property type="entry name" value="RESPONSE_REGULATORY"/>
    <property type="match status" value="1"/>
</dbReference>
<accession>A0A4S5BCS8</accession>
<evidence type="ECO:0000256" key="1">
    <source>
        <dbReference type="ARBA" id="ARBA00022553"/>
    </source>
</evidence>
<dbReference type="Pfam" id="PF00196">
    <property type="entry name" value="GerE"/>
    <property type="match status" value="1"/>
</dbReference>
<evidence type="ECO:0000313" key="6">
    <source>
        <dbReference type="Proteomes" id="UP000306697"/>
    </source>
</evidence>
<feature type="domain" description="Response regulatory" evidence="4">
    <location>
        <begin position="26"/>
        <end position="144"/>
    </location>
</feature>
<dbReference type="SUPFAM" id="SSF46894">
    <property type="entry name" value="C-terminal effector domain of the bipartite response regulators"/>
    <property type="match status" value="1"/>
</dbReference>
<feature type="modified residue" description="4-aspartylphosphate" evidence="3">
    <location>
        <position position="79"/>
    </location>
</feature>
<dbReference type="Proteomes" id="UP000306697">
    <property type="component" value="Unassembled WGS sequence"/>
</dbReference>
<dbReference type="SMART" id="SM00421">
    <property type="entry name" value="HTH_LUXR"/>
    <property type="match status" value="1"/>
</dbReference>
<dbReference type="SUPFAM" id="SSF52172">
    <property type="entry name" value="CheY-like"/>
    <property type="match status" value="1"/>
</dbReference>
<dbReference type="Pfam" id="PF00072">
    <property type="entry name" value="Response_reg"/>
    <property type="match status" value="1"/>
</dbReference>
<evidence type="ECO:0000259" key="4">
    <source>
        <dbReference type="PROSITE" id="PS50110"/>
    </source>
</evidence>
<dbReference type="InterPro" id="IPR001789">
    <property type="entry name" value="Sig_transdc_resp-reg_receiver"/>
</dbReference>
<dbReference type="GO" id="GO:0006355">
    <property type="term" value="P:regulation of DNA-templated transcription"/>
    <property type="evidence" value="ECO:0007669"/>
    <property type="project" value="InterPro"/>
</dbReference>
<dbReference type="PANTHER" id="PTHR43214">
    <property type="entry name" value="TWO-COMPONENT RESPONSE REGULATOR"/>
    <property type="match status" value="1"/>
</dbReference>
<sequence length="233" mass="25912">MNNEPREEDSSVECYHSTAVASAATHIALLDNDAIVLKGLQQIIEYNHLGSITWTTRSGREAVQRCSSAVDTPHLLLFDMSLDGMSGIDVCRQIRKRSASVLLLGITAFPLERYISRLIQAGAQGLVAKDEERQIAEVTRWVLNKGGCGNGFETARNAHMRLKHETNDIRMLLSDREEEIMILLSKGLSISEAANRMQIGQASAATYLNRARRKLKAETVRQAVAIWTGDYEQ</sequence>
<dbReference type="InterPro" id="IPR039420">
    <property type="entry name" value="WalR-like"/>
</dbReference>
<reference evidence="5 6" key="1">
    <citation type="submission" date="2019-04" db="EMBL/GenBank/DDBJ databases">
        <title>Genome Announcement To Ensure Probiotic Safety of Bifidobacterium longum subsp infantis UBBI-01.</title>
        <authorList>
            <person name="Sulthana A."/>
            <person name="Lakshmi S.G."/>
            <person name="Madempudi R.S."/>
        </authorList>
    </citation>
    <scope>NUCLEOTIDE SEQUENCE [LARGE SCALE GENOMIC DNA]</scope>
    <source>
        <strain evidence="5 6">UBBI-01</strain>
    </source>
</reference>
<dbReference type="SMART" id="SM00448">
    <property type="entry name" value="REC"/>
    <property type="match status" value="1"/>
</dbReference>